<evidence type="ECO:0000256" key="1">
    <source>
        <dbReference type="ARBA" id="ARBA00022490"/>
    </source>
</evidence>
<proteinExistence type="predicted"/>
<keyword evidence="2" id="KW-0235">DNA replication</keyword>
<dbReference type="GO" id="GO:0003677">
    <property type="term" value="F:DNA binding"/>
    <property type="evidence" value="ECO:0007669"/>
    <property type="project" value="UniProtKB-KW"/>
</dbReference>
<evidence type="ECO:0000256" key="3">
    <source>
        <dbReference type="ARBA" id="ARBA00023125"/>
    </source>
</evidence>
<dbReference type="SUPFAM" id="SSF56596">
    <property type="entry name" value="Replication terminator protein (Tus)"/>
    <property type="match status" value="1"/>
</dbReference>
<dbReference type="Pfam" id="PF05472">
    <property type="entry name" value="Ter"/>
    <property type="match status" value="1"/>
</dbReference>
<dbReference type="Gene3D" id="3.50.14.10">
    <property type="entry name" value="Replication terminator Tus, domain 1 superfamily/Replication terminator Tus"/>
    <property type="match status" value="1"/>
</dbReference>
<dbReference type="EMBL" id="NXHG01000071">
    <property type="protein sequence ID" value="PCM58174.1"/>
    <property type="molecule type" value="Genomic_DNA"/>
</dbReference>
<evidence type="ECO:0000256" key="2">
    <source>
        <dbReference type="ARBA" id="ARBA00022705"/>
    </source>
</evidence>
<dbReference type="AlphaFoldDB" id="A0A2A5MB87"/>
<dbReference type="Proteomes" id="UP000646540">
    <property type="component" value="Unassembled WGS sequence"/>
</dbReference>
<keyword evidence="1" id="KW-0963">Cytoplasm</keyword>
<dbReference type="Proteomes" id="UP000217648">
    <property type="component" value="Unassembled WGS sequence"/>
</dbReference>
<dbReference type="InterPro" id="IPR008865">
    <property type="entry name" value="DNA_replication_term_site-bd"/>
</dbReference>
<evidence type="ECO:0000313" key="6">
    <source>
        <dbReference type="Proteomes" id="UP000217648"/>
    </source>
</evidence>
<reference evidence="4" key="2">
    <citation type="submission" date="2020-08" db="EMBL/GenBank/DDBJ databases">
        <title>Genomic evolution and epidemiology of Klebsiella pneumoniae from a major hospital in Beijing, China, over a fifteen-year period: dissemination of known and novel high-risk clones.</title>
        <authorList>
            <person name="Palmieri M."/>
        </authorList>
    </citation>
    <scope>NUCLEOTIDE SEQUENCE</scope>
    <source>
        <strain evidence="4">K7050</strain>
    </source>
</reference>
<dbReference type="GO" id="GO:0006274">
    <property type="term" value="P:DNA replication termination"/>
    <property type="evidence" value="ECO:0007669"/>
    <property type="project" value="InterPro"/>
</dbReference>
<dbReference type="EMBL" id="JACNQW010000059">
    <property type="protein sequence ID" value="MBC5049121.1"/>
    <property type="molecule type" value="Genomic_DNA"/>
</dbReference>
<protein>
    <submittedName>
        <fullName evidence="5">DNA replication protein</fullName>
    </submittedName>
</protein>
<gene>
    <name evidence="5" type="ORF">CP911_29115</name>
    <name evidence="4" type="ORF">H8L09_27785</name>
</gene>
<evidence type="ECO:0000313" key="5">
    <source>
        <dbReference type="EMBL" id="PCM58174.1"/>
    </source>
</evidence>
<evidence type="ECO:0000313" key="4">
    <source>
        <dbReference type="EMBL" id="MBC5049121.1"/>
    </source>
</evidence>
<dbReference type="InterPro" id="IPR036381">
    <property type="entry name" value="Tus_dom1"/>
</dbReference>
<reference evidence="5 6" key="1">
    <citation type="submission" date="2017-09" db="EMBL/GenBank/DDBJ databases">
        <title>Mdr eskape-Ghana.</title>
        <authorList>
            <person name="Agyepong N."/>
            <person name="Janice J."/>
            <person name="Samuelsen O."/>
            <person name="Owusu-Ofori A."/>
            <person name="Sundsfjord A."/>
            <person name="Essack S."/>
            <person name="Pedersen T."/>
        </authorList>
    </citation>
    <scope>NUCLEOTIDE SEQUENCE [LARGE SCALE GENOMIC DNA]</scope>
    <source>
        <strain evidence="5 6">46</strain>
    </source>
</reference>
<dbReference type="InterPro" id="IPR036384">
    <property type="entry name" value="Tus_sf"/>
</dbReference>
<dbReference type="RefSeq" id="WP_032731945.1">
    <property type="nucleotide sequence ID" value="NZ_ABFGRI040000001.1"/>
</dbReference>
<keyword evidence="3" id="KW-0238">DNA-binding</keyword>
<name>A0A2A5MB87_9ENTR</name>
<dbReference type="GO" id="GO:0005737">
    <property type="term" value="C:cytoplasm"/>
    <property type="evidence" value="ECO:0007669"/>
    <property type="project" value="InterPro"/>
</dbReference>
<comment type="caution">
    <text evidence="5">The sequence shown here is derived from an EMBL/GenBank/DDBJ whole genome shotgun (WGS) entry which is preliminary data.</text>
</comment>
<organism evidence="5 6">
    <name type="scientific">Klebsiella quasipneumoniae</name>
    <dbReference type="NCBI Taxonomy" id="1463165"/>
    <lineage>
        <taxon>Bacteria</taxon>
        <taxon>Pseudomonadati</taxon>
        <taxon>Pseudomonadota</taxon>
        <taxon>Gammaproteobacteria</taxon>
        <taxon>Enterobacterales</taxon>
        <taxon>Enterobacteriaceae</taxon>
        <taxon>Klebsiella/Raoultella group</taxon>
        <taxon>Klebsiella</taxon>
        <taxon>Klebsiella pneumoniae complex</taxon>
    </lineage>
</organism>
<accession>A0A2A5MB87</accession>
<sequence length="323" mass="37839">MNTDFAHYNEEQLRKLGELHSLLGHSDIGSSYLATLPEPRSVEELNPPQEINVTHSVPDVDTLVDIYRQQRVDKVHVRDEHYSTKITRKYPGFVVVKNNHDEVMSLVGEINRLRDKFADAVKGITHYQDSRSEILHQIYPWLVTLQVSRNIRIVTEKIRSLGFTWQIPVIHKFTRLETVIDRLRREITELQPDINLTKQDVERLKQERTEEIMMLSLLNDEVCNDDESSRKFRLIRESNFPAVNVNIRYTSPDDPNDVHGPYKLNFRAPLPLILFSEPDRFNPLKNYVKGERQKRGSFNEKYRSVLPRIGLVEVIKESRRAGF</sequence>